<dbReference type="SUPFAM" id="SSF55729">
    <property type="entry name" value="Acyl-CoA N-acyltransferases (Nat)"/>
    <property type="match status" value="1"/>
</dbReference>
<dbReference type="CDD" id="cd04301">
    <property type="entry name" value="NAT_SF"/>
    <property type="match status" value="1"/>
</dbReference>
<dbReference type="EMBL" id="FUYM01000001">
    <property type="protein sequence ID" value="SKB28246.1"/>
    <property type="molecule type" value="Genomic_DNA"/>
</dbReference>
<evidence type="ECO:0000313" key="2">
    <source>
        <dbReference type="EMBL" id="SKB28246.1"/>
    </source>
</evidence>
<evidence type="ECO:0000259" key="1">
    <source>
        <dbReference type="PROSITE" id="PS51186"/>
    </source>
</evidence>
<organism evidence="2 3">
    <name type="scientific">Rhizorhabdus histidinilytica</name>
    <dbReference type="NCBI Taxonomy" id="439228"/>
    <lineage>
        <taxon>Bacteria</taxon>
        <taxon>Pseudomonadati</taxon>
        <taxon>Pseudomonadota</taxon>
        <taxon>Alphaproteobacteria</taxon>
        <taxon>Sphingomonadales</taxon>
        <taxon>Sphingomonadaceae</taxon>
        <taxon>Rhizorhabdus</taxon>
    </lineage>
</organism>
<proteinExistence type="predicted"/>
<accession>A0A1T4ZZY8</accession>
<reference evidence="3" key="1">
    <citation type="submission" date="2017-02" db="EMBL/GenBank/DDBJ databases">
        <authorList>
            <person name="Varghese N."/>
            <person name="Submissions S."/>
        </authorList>
    </citation>
    <scope>NUCLEOTIDE SEQUENCE [LARGE SCALE GENOMIC DNA]</scope>
    <source>
        <strain evidence="3">UM2</strain>
    </source>
</reference>
<keyword evidence="2" id="KW-0808">Transferase</keyword>
<dbReference type="STRING" id="439228.SAMN06295920_101414"/>
<sequence length="175" mass="18651">MITLTPIAAVAASHVEHLLDLAFGTDRHQRTAYRLREGVEALPELSLAALEDGKLIGSIQCWPIQLTGDDGESTPLILVGPVAVAPGRQRAGVGRMLMEAALAKADAAGREPMMLIGDASYYERFFDFSSRHTGGWAVPGPVERDRLLARLRPGQAVPGHGRLGPRVAALVPGDD</sequence>
<evidence type="ECO:0000313" key="3">
    <source>
        <dbReference type="Proteomes" id="UP000189818"/>
    </source>
</evidence>
<keyword evidence="3" id="KW-1185">Reference proteome</keyword>
<dbReference type="Pfam" id="PF13527">
    <property type="entry name" value="Acetyltransf_9"/>
    <property type="match status" value="1"/>
</dbReference>
<dbReference type="GO" id="GO:0016747">
    <property type="term" value="F:acyltransferase activity, transferring groups other than amino-acyl groups"/>
    <property type="evidence" value="ECO:0007669"/>
    <property type="project" value="InterPro"/>
</dbReference>
<dbReference type="Gene3D" id="3.40.630.30">
    <property type="match status" value="1"/>
</dbReference>
<dbReference type="InterPro" id="IPR016181">
    <property type="entry name" value="Acyl_CoA_acyltransferase"/>
</dbReference>
<dbReference type="InterPro" id="IPR000182">
    <property type="entry name" value="GNAT_dom"/>
</dbReference>
<dbReference type="RefSeq" id="WP_079646361.1">
    <property type="nucleotide sequence ID" value="NZ_FUYM01000001.1"/>
</dbReference>
<dbReference type="AlphaFoldDB" id="A0A1T4ZZY8"/>
<protein>
    <submittedName>
        <fullName evidence="2">Predicted N-acetyltransferase YhbS</fullName>
    </submittedName>
</protein>
<feature type="domain" description="N-acetyltransferase" evidence="1">
    <location>
        <begin position="2"/>
        <end position="153"/>
    </location>
</feature>
<dbReference type="PROSITE" id="PS51186">
    <property type="entry name" value="GNAT"/>
    <property type="match status" value="1"/>
</dbReference>
<name>A0A1T4ZZY8_9SPHN</name>
<dbReference type="OrthoDB" id="9815099at2"/>
<dbReference type="Proteomes" id="UP000189818">
    <property type="component" value="Unassembled WGS sequence"/>
</dbReference>
<gene>
    <name evidence="2" type="ORF">SAMN06295920_101414</name>
</gene>